<evidence type="ECO:0000313" key="2">
    <source>
        <dbReference type="EMBL" id="KAL1892226.1"/>
    </source>
</evidence>
<keyword evidence="3" id="KW-1185">Reference proteome</keyword>
<feature type="compositionally biased region" description="Low complexity" evidence="1">
    <location>
        <begin position="104"/>
        <end position="114"/>
    </location>
</feature>
<feature type="compositionally biased region" description="Low complexity" evidence="1">
    <location>
        <begin position="177"/>
        <end position="218"/>
    </location>
</feature>
<sequence>MSVFSIIRRARQAKEQPASKPSNKQLGKQKEEQATPRYVHVPTHAAADALMGAPAGWMRDDAERIRENNMKRNAMAAAAAQPIRLPRSGSSAMLSPLHIDMHAGSSSSGGRRYGNASTTALNKRASQWSQSPSSRSLRRSSSTPGTLATFSPPNFSSLDEELFRARISPLEASQNGSYASQSTAAASISPAPSSTSSSPRSSPSSSPSTSPSMCSTPSFGPHGNSKSKGVLSYFTLSSS</sequence>
<gene>
    <name evidence="2" type="ORF">Sste5346_007182</name>
</gene>
<dbReference type="Proteomes" id="UP001583186">
    <property type="component" value="Unassembled WGS sequence"/>
</dbReference>
<evidence type="ECO:0000256" key="1">
    <source>
        <dbReference type="SAM" id="MobiDB-lite"/>
    </source>
</evidence>
<protein>
    <submittedName>
        <fullName evidence="2">Uncharacterized protein</fullName>
    </submittedName>
</protein>
<accession>A0ABR3YWG3</accession>
<feature type="region of interest" description="Disordered" evidence="1">
    <location>
        <begin position="172"/>
        <end position="239"/>
    </location>
</feature>
<comment type="caution">
    <text evidence="2">The sequence shown here is derived from an EMBL/GenBank/DDBJ whole genome shotgun (WGS) entry which is preliminary data.</text>
</comment>
<organism evidence="2 3">
    <name type="scientific">Sporothrix stenoceras</name>
    <dbReference type="NCBI Taxonomy" id="5173"/>
    <lineage>
        <taxon>Eukaryota</taxon>
        <taxon>Fungi</taxon>
        <taxon>Dikarya</taxon>
        <taxon>Ascomycota</taxon>
        <taxon>Pezizomycotina</taxon>
        <taxon>Sordariomycetes</taxon>
        <taxon>Sordariomycetidae</taxon>
        <taxon>Ophiostomatales</taxon>
        <taxon>Ophiostomataceae</taxon>
        <taxon>Sporothrix</taxon>
    </lineage>
</organism>
<feature type="region of interest" description="Disordered" evidence="1">
    <location>
        <begin position="100"/>
        <end position="154"/>
    </location>
</feature>
<reference evidence="2 3" key="1">
    <citation type="journal article" date="2024" name="IMA Fungus">
        <title>IMA Genome - F19 : A genome assembly and annotation guide to empower mycologists, including annotated draft genome sequences of Ceratocystis pirilliformis, Diaporthe australafricana, Fusarium ophioides, Paecilomyces lecythidis, and Sporothrix stenoceras.</title>
        <authorList>
            <person name="Aylward J."/>
            <person name="Wilson A.M."/>
            <person name="Visagie C.M."/>
            <person name="Spraker J."/>
            <person name="Barnes I."/>
            <person name="Buitendag C."/>
            <person name="Ceriani C."/>
            <person name="Del Mar Angel L."/>
            <person name="du Plessis D."/>
            <person name="Fuchs T."/>
            <person name="Gasser K."/>
            <person name="Kramer D."/>
            <person name="Li W."/>
            <person name="Munsamy K."/>
            <person name="Piso A."/>
            <person name="Price J.L."/>
            <person name="Sonnekus B."/>
            <person name="Thomas C."/>
            <person name="van der Nest A."/>
            <person name="van Dijk A."/>
            <person name="van Heerden A."/>
            <person name="van Vuuren N."/>
            <person name="Yilmaz N."/>
            <person name="Duong T.A."/>
            <person name="van der Merwe N.A."/>
            <person name="Wingfield M.J."/>
            <person name="Wingfield B.D."/>
        </authorList>
    </citation>
    <scope>NUCLEOTIDE SEQUENCE [LARGE SCALE GENOMIC DNA]</scope>
    <source>
        <strain evidence="2 3">CMW 5346</strain>
    </source>
</reference>
<feature type="compositionally biased region" description="Polar residues" evidence="1">
    <location>
        <begin position="143"/>
        <end position="154"/>
    </location>
</feature>
<proteinExistence type="predicted"/>
<feature type="compositionally biased region" description="Low complexity" evidence="1">
    <location>
        <begin position="124"/>
        <end position="142"/>
    </location>
</feature>
<feature type="region of interest" description="Disordered" evidence="1">
    <location>
        <begin position="1"/>
        <end position="38"/>
    </location>
</feature>
<name>A0ABR3YWG3_9PEZI</name>
<evidence type="ECO:0000313" key="3">
    <source>
        <dbReference type="Proteomes" id="UP001583186"/>
    </source>
</evidence>
<dbReference type="EMBL" id="JAWCUI010000046">
    <property type="protein sequence ID" value="KAL1892226.1"/>
    <property type="molecule type" value="Genomic_DNA"/>
</dbReference>